<dbReference type="InterPro" id="IPR011055">
    <property type="entry name" value="Dup_hybrid_motif"/>
</dbReference>
<protein>
    <submittedName>
        <fullName evidence="2">Peptidase M23</fullName>
    </submittedName>
</protein>
<sequence>MSLAETRKRYDDWLAARDERPADIMAGIGDALHLPLDKAGLRARGWSDLPVDWVPEDGHLHIGGYGEDRAIYDTPIFNPAGEEPRTIHLGLDIFAPAGRAVYAPLAGKVHSFQVNDNAKDYGPTIILEHALAPGLTIWSLYGHLSAESLDGLAARQDIAAGSELARLGDPSVNGGWAPHLHVQVMLDLRGQSGDFPGVCRRSEQSDWLTLCPDPRPLLGLI</sequence>
<dbReference type="SUPFAM" id="SSF51261">
    <property type="entry name" value="Duplicated hybrid motif"/>
    <property type="match status" value="1"/>
</dbReference>
<dbReference type="InterPro" id="IPR050570">
    <property type="entry name" value="Cell_wall_metabolism_enzyme"/>
</dbReference>
<name>A0A399RKE1_9PROT</name>
<proteinExistence type="predicted"/>
<evidence type="ECO:0000259" key="1">
    <source>
        <dbReference type="Pfam" id="PF01551"/>
    </source>
</evidence>
<evidence type="ECO:0000313" key="2">
    <source>
        <dbReference type="EMBL" id="RIJ30185.1"/>
    </source>
</evidence>
<feature type="domain" description="M23ase beta-sheet core" evidence="1">
    <location>
        <begin position="87"/>
        <end position="185"/>
    </location>
</feature>
<dbReference type="Proteomes" id="UP000266385">
    <property type="component" value="Unassembled WGS sequence"/>
</dbReference>
<dbReference type="RefSeq" id="WP_119375504.1">
    <property type="nucleotide sequence ID" value="NZ_QWFX01000006.1"/>
</dbReference>
<dbReference type="InterPro" id="IPR016047">
    <property type="entry name" value="M23ase_b-sheet_dom"/>
</dbReference>
<organism evidence="2 3">
    <name type="scientific">Henriciella mobilis</name>
    <dbReference type="NCBI Taxonomy" id="2305467"/>
    <lineage>
        <taxon>Bacteria</taxon>
        <taxon>Pseudomonadati</taxon>
        <taxon>Pseudomonadota</taxon>
        <taxon>Alphaproteobacteria</taxon>
        <taxon>Hyphomonadales</taxon>
        <taxon>Hyphomonadaceae</taxon>
        <taxon>Henriciella</taxon>
    </lineage>
</organism>
<dbReference type="PANTHER" id="PTHR21666">
    <property type="entry name" value="PEPTIDASE-RELATED"/>
    <property type="match status" value="1"/>
</dbReference>
<dbReference type="GO" id="GO:0004222">
    <property type="term" value="F:metalloendopeptidase activity"/>
    <property type="evidence" value="ECO:0007669"/>
    <property type="project" value="TreeGrafter"/>
</dbReference>
<evidence type="ECO:0000313" key="3">
    <source>
        <dbReference type="Proteomes" id="UP000266385"/>
    </source>
</evidence>
<dbReference type="Pfam" id="PF01551">
    <property type="entry name" value="Peptidase_M23"/>
    <property type="match status" value="1"/>
</dbReference>
<gene>
    <name evidence="2" type="ORF">D1223_05925</name>
</gene>
<dbReference type="Gene3D" id="2.70.70.10">
    <property type="entry name" value="Glucose Permease (Domain IIA)"/>
    <property type="match status" value="1"/>
</dbReference>
<reference evidence="2 3" key="1">
    <citation type="submission" date="2018-08" db="EMBL/GenBank/DDBJ databases">
        <title>Henriciella mobilis sp. nov., isolated from seawater.</title>
        <authorList>
            <person name="Cheng H."/>
            <person name="Wu Y.-H."/>
            <person name="Xu X.-W."/>
            <person name="Guo L.-L."/>
        </authorList>
    </citation>
    <scope>NUCLEOTIDE SEQUENCE [LARGE SCALE GENOMIC DNA]</scope>
    <source>
        <strain evidence="2 3">JN25</strain>
    </source>
</reference>
<dbReference type="EMBL" id="QWFX01000006">
    <property type="protein sequence ID" value="RIJ30185.1"/>
    <property type="molecule type" value="Genomic_DNA"/>
</dbReference>
<dbReference type="PANTHER" id="PTHR21666:SF270">
    <property type="entry name" value="MUREIN HYDROLASE ACTIVATOR ENVC"/>
    <property type="match status" value="1"/>
</dbReference>
<dbReference type="AlphaFoldDB" id="A0A399RKE1"/>
<accession>A0A399RKE1</accession>
<keyword evidence="3" id="KW-1185">Reference proteome</keyword>
<dbReference type="OrthoDB" id="9801834at2"/>
<dbReference type="CDD" id="cd12797">
    <property type="entry name" value="M23_peptidase"/>
    <property type="match status" value="1"/>
</dbReference>
<comment type="caution">
    <text evidence="2">The sequence shown here is derived from an EMBL/GenBank/DDBJ whole genome shotgun (WGS) entry which is preliminary data.</text>
</comment>